<dbReference type="RefSeq" id="WP_373635027.1">
    <property type="nucleotide sequence ID" value="NZ_CP151767.2"/>
</dbReference>
<organism evidence="6 7">
    <name type="scientific">Yoonia rhodophyticola</name>
    <dbReference type="NCBI Taxonomy" id="3137370"/>
    <lineage>
        <taxon>Bacteria</taxon>
        <taxon>Pseudomonadati</taxon>
        <taxon>Pseudomonadota</taxon>
        <taxon>Alphaproteobacteria</taxon>
        <taxon>Rhodobacterales</taxon>
        <taxon>Paracoccaceae</taxon>
        <taxon>Yoonia</taxon>
    </lineage>
</organism>
<keyword evidence="7" id="KW-1185">Reference proteome</keyword>
<dbReference type="Pfam" id="PF00440">
    <property type="entry name" value="TetR_N"/>
    <property type="match status" value="1"/>
</dbReference>
<feature type="DNA-binding region" description="H-T-H motif" evidence="4">
    <location>
        <begin position="42"/>
        <end position="61"/>
    </location>
</feature>
<evidence type="ECO:0000256" key="3">
    <source>
        <dbReference type="ARBA" id="ARBA00023163"/>
    </source>
</evidence>
<dbReference type="InterPro" id="IPR050109">
    <property type="entry name" value="HTH-type_TetR-like_transc_reg"/>
</dbReference>
<dbReference type="Gene3D" id="1.10.357.10">
    <property type="entry name" value="Tetracycline Repressor, domain 2"/>
    <property type="match status" value="1"/>
</dbReference>
<reference evidence="6" key="1">
    <citation type="submission" date="2024-08" db="EMBL/GenBank/DDBJ databases">
        <title>Phylogenomic analyses of a clade within the roseobacter group suggest taxonomic reassignments of species of the genera Aestuariivita, Citreicella, Loktanella, Nautella, Pelagibaca, Ruegeria, Thalassobius, Thiobacimonas and Tropicibacter, and the proposal o.</title>
        <authorList>
            <person name="Jeon C.O."/>
        </authorList>
    </citation>
    <scope>NUCLEOTIDE SEQUENCE</scope>
    <source>
        <strain evidence="6">SS1-5</strain>
    </source>
</reference>
<feature type="domain" description="HTH tetR-type" evidence="5">
    <location>
        <begin position="19"/>
        <end position="79"/>
    </location>
</feature>
<dbReference type="EMBL" id="CP151767">
    <property type="protein sequence ID" value="WZU67809.2"/>
    <property type="molecule type" value="Genomic_DNA"/>
</dbReference>
<evidence type="ECO:0000313" key="6">
    <source>
        <dbReference type="EMBL" id="WZU67809.2"/>
    </source>
</evidence>
<protein>
    <submittedName>
        <fullName evidence="6">TetR/AcrR family transcriptional regulator</fullName>
    </submittedName>
</protein>
<dbReference type="AlphaFoldDB" id="A0AAN0MAN5"/>
<gene>
    <name evidence="6" type="ORF">AABB31_02270</name>
</gene>
<dbReference type="InterPro" id="IPR001647">
    <property type="entry name" value="HTH_TetR"/>
</dbReference>
<dbReference type="InterPro" id="IPR009057">
    <property type="entry name" value="Homeodomain-like_sf"/>
</dbReference>
<name>A0AAN0MAN5_9RHOB</name>
<sequence length="202" mass="22365">MAKQPALRGRPTLSDNAMTERREEIASVALRLFLDEGFASVSMRRLGKEVGLTPMALYRYYSSKLDILARLWGHIIGKAFEDVSAATQDCANARAILHAAAQAYTSYWCNHTDHYHLVFMNSGVGNADVRSFVGDDATIAHYEVFFQAVASVRSEDRDSPSVKIATDGLLCHLHGIMHSLITMQGYPWTNASQLVDDAVTRV</sequence>
<proteinExistence type="predicted"/>
<evidence type="ECO:0000256" key="4">
    <source>
        <dbReference type="PROSITE-ProRule" id="PRU00335"/>
    </source>
</evidence>
<evidence type="ECO:0000313" key="7">
    <source>
        <dbReference type="Proteomes" id="UP001470809"/>
    </source>
</evidence>
<dbReference type="GO" id="GO:0000976">
    <property type="term" value="F:transcription cis-regulatory region binding"/>
    <property type="evidence" value="ECO:0007669"/>
    <property type="project" value="TreeGrafter"/>
</dbReference>
<accession>A0AAN0MAN5</accession>
<dbReference type="PANTHER" id="PTHR30055">
    <property type="entry name" value="HTH-TYPE TRANSCRIPTIONAL REGULATOR RUTR"/>
    <property type="match status" value="1"/>
</dbReference>
<dbReference type="PROSITE" id="PS50977">
    <property type="entry name" value="HTH_TETR_2"/>
    <property type="match status" value="1"/>
</dbReference>
<dbReference type="Proteomes" id="UP001470809">
    <property type="component" value="Chromosome"/>
</dbReference>
<dbReference type="SUPFAM" id="SSF46689">
    <property type="entry name" value="Homeodomain-like"/>
    <property type="match status" value="1"/>
</dbReference>
<dbReference type="PRINTS" id="PR00455">
    <property type="entry name" value="HTHTETR"/>
</dbReference>
<dbReference type="GO" id="GO:0003700">
    <property type="term" value="F:DNA-binding transcription factor activity"/>
    <property type="evidence" value="ECO:0007669"/>
    <property type="project" value="TreeGrafter"/>
</dbReference>
<evidence type="ECO:0000256" key="2">
    <source>
        <dbReference type="ARBA" id="ARBA00023125"/>
    </source>
</evidence>
<dbReference type="KEGG" id="yrh:AABB31_02270"/>
<dbReference type="PANTHER" id="PTHR30055:SF240">
    <property type="entry name" value="HTH-TYPE TRANSCRIPTIONAL REGULATOR ACRR"/>
    <property type="match status" value="1"/>
</dbReference>
<evidence type="ECO:0000259" key="5">
    <source>
        <dbReference type="PROSITE" id="PS50977"/>
    </source>
</evidence>
<keyword evidence="2 4" id="KW-0238">DNA-binding</keyword>
<keyword evidence="3" id="KW-0804">Transcription</keyword>
<keyword evidence="1" id="KW-0805">Transcription regulation</keyword>
<evidence type="ECO:0000256" key="1">
    <source>
        <dbReference type="ARBA" id="ARBA00023015"/>
    </source>
</evidence>